<dbReference type="eggNOG" id="COG5276">
    <property type="taxonomic scope" value="Bacteria"/>
</dbReference>
<gene>
    <name evidence="2" type="ordered locus">AM1_4095</name>
</gene>
<protein>
    <recommendedName>
        <fullName evidence="1">DUF4347 domain-containing protein</fullName>
    </recommendedName>
</protein>
<dbReference type="KEGG" id="amr:AM1_4095"/>
<dbReference type="EMBL" id="CP000828">
    <property type="protein sequence ID" value="ABW29076.1"/>
    <property type="molecule type" value="Genomic_DNA"/>
</dbReference>
<dbReference type="RefSeq" id="WP_012164423.1">
    <property type="nucleotide sequence ID" value="NC_009925.1"/>
</dbReference>
<dbReference type="Proteomes" id="UP000000268">
    <property type="component" value="Chromosome"/>
</dbReference>
<feature type="domain" description="DUF4347" evidence="1">
    <location>
        <begin position="39"/>
        <end position="200"/>
    </location>
</feature>
<evidence type="ECO:0000313" key="3">
    <source>
        <dbReference type="Proteomes" id="UP000000268"/>
    </source>
</evidence>
<organism evidence="2 3">
    <name type="scientific">Acaryochloris marina (strain MBIC 11017)</name>
    <dbReference type="NCBI Taxonomy" id="329726"/>
    <lineage>
        <taxon>Bacteria</taxon>
        <taxon>Bacillati</taxon>
        <taxon>Cyanobacteriota</taxon>
        <taxon>Cyanophyceae</taxon>
        <taxon>Acaryochloridales</taxon>
        <taxon>Acaryochloridaceae</taxon>
        <taxon>Acaryochloris</taxon>
    </lineage>
</organism>
<keyword evidence="3" id="KW-1185">Reference proteome</keyword>
<dbReference type="AlphaFoldDB" id="B0CAL0"/>
<dbReference type="OrthoDB" id="523168at2"/>
<dbReference type="InterPro" id="IPR025592">
    <property type="entry name" value="DUF4347"/>
</dbReference>
<dbReference type="HOGENOM" id="CLU_107117_0_0_3"/>
<dbReference type="Pfam" id="PF14252">
    <property type="entry name" value="DUF4347"/>
    <property type="match status" value="1"/>
</dbReference>
<sequence>MSKSQVNISSLLNNQDITPNAINYHVGENHLSAASNDMLVVIDSAVDDYSLLVSGVRQGAHVVVLEKNHNGVAQISAALEAYGAIESLHIVCHGSPGCLYLGNSQLSLKTLTHYADQIASWSKRLSGNELLLYGCRVAAGDAGEEFVDKIHRLTQATVAASANPVGEARQGGTWQLASFFGGIKNAQAFLPETQQIYAGIFTEVLSKSVDEYDESLLIHCLP</sequence>
<reference evidence="2 3" key="1">
    <citation type="journal article" date="2008" name="Proc. Natl. Acad. Sci. U.S.A.">
        <title>Niche adaptation and genome expansion in the chlorophyll d-producing cyanobacterium Acaryochloris marina.</title>
        <authorList>
            <person name="Swingley W.D."/>
            <person name="Chen M."/>
            <person name="Cheung P.C."/>
            <person name="Conrad A.L."/>
            <person name="Dejesa L.C."/>
            <person name="Hao J."/>
            <person name="Honchak B.M."/>
            <person name="Karbach L.E."/>
            <person name="Kurdoglu A."/>
            <person name="Lahiri S."/>
            <person name="Mastrian S.D."/>
            <person name="Miyashita H."/>
            <person name="Page L."/>
            <person name="Ramakrishna P."/>
            <person name="Satoh S."/>
            <person name="Sattley W.M."/>
            <person name="Shimada Y."/>
            <person name="Taylor H.L."/>
            <person name="Tomo T."/>
            <person name="Tsuchiya T."/>
            <person name="Wang Z.T."/>
            <person name="Raymond J."/>
            <person name="Mimuro M."/>
            <person name="Blankenship R.E."/>
            <person name="Touchman J.W."/>
        </authorList>
    </citation>
    <scope>NUCLEOTIDE SEQUENCE [LARGE SCALE GENOMIC DNA]</scope>
    <source>
        <strain evidence="3">MBIC 11017</strain>
    </source>
</reference>
<proteinExistence type="predicted"/>
<name>B0CAL0_ACAM1</name>
<accession>B0CAL0</accession>
<dbReference type="STRING" id="329726.AM1_4095"/>
<evidence type="ECO:0000313" key="2">
    <source>
        <dbReference type="EMBL" id="ABW29076.1"/>
    </source>
</evidence>
<evidence type="ECO:0000259" key="1">
    <source>
        <dbReference type="Pfam" id="PF14252"/>
    </source>
</evidence>